<protein>
    <recommendedName>
        <fullName evidence="6">Exocyst component Exo84 C-terminal domain-containing protein</fullName>
    </recommendedName>
</protein>
<evidence type="ECO:0000256" key="5">
    <source>
        <dbReference type="SAM" id="MobiDB-lite"/>
    </source>
</evidence>
<dbReference type="Pfam" id="PF16528">
    <property type="entry name" value="Exo84_C"/>
    <property type="match status" value="1"/>
</dbReference>
<reference evidence="7 8" key="1">
    <citation type="journal article" date="2022" name="Nat. Plants">
        <title>Genomes of leafy and leafless Platanthera orchids illuminate the evolution of mycoheterotrophy.</title>
        <authorList>
            <person name="Li M.H."/>
            <person name="Liu K.W."/>
            <person name="Li Z."/>
            <person name="Lu H.C."/>
            <person name="Ye Q.L."/>
            <person name="Zhang D."/>
            <person name="Wang J.Y."/>
            <person name="Li Y.F."/>
            <person name="Zhong Z.M."/>
            <person name="Liu X."/>
            <person name="Yu X."/>
            <person name="Liu D.K."/>
            <person name="Tu X.D."/>
            <person name="Liu B."/>
            <person name="Hao Y."/>
            <person name="Liao X.Y."/>
            <person name="Jiang Y.T."/>
            <person name="Sun W.H."/>
            <person name="Chen J."/>
            <person name="Chen Y.Q."/>
            <person name="Ai Y."/>
            <person name="Zhai J.W."/>
            <person name="Wu S.S."/>
            <person name="Zhou Z."/>
            <person name="Hsiao Y.Y."/>
            <person name="Wu W.L."/>
            <person name="Chen Y.Y."/>
            <person name="Lin Y.F."/>
            <person name="Hsu J.L."/>
            <person name="Li C.Y."/>
            <person name="Wang Z.W."/>
            <person name="Zhao X."/>
            <person name="Zhong W.Y."/>
            <person name="Ma X.K."/>
            <person name="Ma L."/>
            <person name="Huang J."/>
            <person name="Chen G.Z."/>
            <person name="Huang M.Z."/>
            <person name="Huang L."/>
            <person name="Peng D.H."/>
            <person name="Luo Y.B."/>
            <person name="Zou S.Q."/>
            <person name="Chen S.P."/>
            <person name="Lan S."/>
            <person name="Tsai W.C."/>
            <person name="Van de Peer Y."/>
            <person name="Liu Z.J."/>
        </authorList>
    </citation>
    <scope>NUCLEOTIDE SEQUENCE [LARGE SCALE GENOMIC DNA]</scope>
    <source>
        <strain evidence="7">Lor287</strain>
    </source>
</reference>
<evidence type="ECO:0000256" key="3">
    <source>
        <dbReference type="ARBA" id="ARBA00022483"/>
    </source>
</evidence>
<feature type="region of interest" description="Disordered" evidence="5">
    <location>
        <begin position="1"/>
        <end position="49"/>
    </location>
</feature>
<feature type="domain" description="Exocyst component Exo84 C-terminal" evidence="6">
    <location>
        <begin position="121"/>
        <end position="330"/>
    </location>
</feature>
<dbReference type="EMBL" id="JBBWWQ010000002">
    <property type="protein sequence ID" value="KAK8954658.1"/>
    <property type="molecule type" value="Genomic_DNA"/>
</dbReference>
<evidence type="ECO:0000313" key="8">
    <source>
        <dbReference type="Proteomes" id="UP001418222"/>
    </source>
</evidence>
<dbReference type="Gene3D" id="1.20.58.1220">
    <property type="entry name" value="Exo84p, C-terminal helical domain"/>
    <property type="match status" value="1"/>
</dbReference>
<gene>
    <name evidence="7" type="ORF">KSP39_PZI002336</name>
</gene>
<comment type="similarity">
    <text evidence="1">Belongs to the EXO84 family.</text>
</comment>
<evidence type="ECO:0000256" key="1">
    <source>
        <dbReference type="ARBA" id="ARBA00007210"/>
    </source>
</evidence>
<keyword evidence="2" id="KW-0813">Transport</keyword>
<dbReference type="FunFam" id="1.20.58.1220:FF:000001">
    <property type="entry name" value="Exocyst complex component EXO84B"/>
    <property type="match status" value="1"/>
</dbReference>
<keyword evidence="8" id="KW-1185">Reference proteome</keyword>
<keyword evidence="3" id="KW-0268">Exocytosis</keyword>
<dbReference type="PANTHER" id="PTHR21426">
    <property type="entry name" value="EXOCYST COMPLEX COMPONENT 8"/>
    <property type="match status" value="1"/>
</dbReference>
<name>A0AAP0BZK2_9ASPA</name>
<evidence type="ECO:0000256" key="4">
    <source>
        <dbReference type="ARBA" id="ARBA00022927"/>
    </source>
</evidence>
<dbReference type="Gene3D" id="1.20.58.1210">
    <property type="entry name" value="Exo84p, N-terminal helical domain"/>
    <property type="match status" value="1"/>
</dbReference>
<dbReference type="InterPro" id="IPR016159">
    <property type="entry name" value="Cullin_repeat-like_dom_sf"/>
</dbReference>
<dbReference type="GO" id="GO:0000145">
    <property type="term" value="C:exocyst"/>
    <property type="evidence" value="ECO:0007669"/>
    <property type="project" value="InterPro"/>
</dbReference>
<dbReference type="GO" id="GO:0006893">
    <property type="term" value="P:Golgi to plasma membrane transport"/>
    <property type="evidence" value="ECO:0007669"/>
    <property type="project" value="TreeGrafter"/>
</dbReference>
<dbReference type="InterPro" id="IPR033961">
    <property type="entry name" value="Exo84"/>
</dbReference>
<dbReference type="InterPro" id="IPR042561">
    <property type="entry name" value="Exo84_C_1"/>
</dbReference>
<organism evidence="7 8">
    <name type="scientific">Platanthera zijinensis</name>
    <dbReference type="NCBI Taxonomy" id="2320716"/>
    <lineage>
        <taxon>Eukaryota</taxon>
        <taxon>Viridiplantae</taxon>
        <taxon>Streptophyta</taxon>
        <taxon>Embryophyta</taxon>
        <taxon>Tracheophyta</taxon>
        <taxon>Spermatophyta</taxon>
        <taxon>Magnoliopsida</taxon>
        <taxon>Liliopsida</taxon>
        <taxon>Asparagales</taxon>
        <taxon>Orchidaceae</taxon>
        <taxon>Orchidoideae</taxon>
        <taxon>Orchideae</taxon>
        <taxon>Orchidinae</taxon>
        <taxon>Platanthera</taxon>
    </lineage>
</organism>
<sequence length="412" mass="45679">MIRKWRWRSPKLRNDGRVRSTRSRRSSQRPLRPVHHRPEETTTTRSGGDVSLRLGRTIVGGGGFASVRERGNRRAREVPVWAKRSESLRRVHVDSLSDDSENSMEDNTVKLDDREPSELEKWLREFADMLDVLLAERRGEEALDALDKAERVALEAKEGRTLNTTQLLSLQNSITEHRQKLADQLAVAACQSSTRGVELRAASSDLKRLGDGHRAHSLLLNAHYRRLQYNMQTIHPTSTSYGGAYTAALSQQVFSAIAQAVNDSLEVFGDDSAYASELVTWSTKQTEDFSRLVKRHALASSAAAGGLRADAECVQIAIGHCYLLEVRGLSLCSVLLKLFRPSVEQALNANLKRIEESTAALAAADDWVLIQAPYGTRAAGRSSNTAAFVQPRLSSSAHCFNSMVQVKYNSAL</sequence>
<accession>A0AAP0BZK2</accession>
<feature type="compositionally biased region" description="Basic residues" evidence="5">
    <location>
        <begin position="19"/>
        <end position="35"/>
    </location>
</feature>
<dbReference type="FunFam" id="1.20.58.1210:FF:000002">
    <property type="entry name" value="Exocyst complex component EXO84B"/>
    <property type="match status" value="1"/>
</dbReference>
<dbReference type="SUPFAM" id="SSF74788">
    <property type="entry name" value="Cullin repeat-like"/>
    <property type="match status" value="1"/>
</dbReference>
<evidence type="ECO:0000256" key="2">
    <source>
        <dbReference type="ARBA" id="ARBA00022448"/>
    </source>
</evidence>
<keyword evidence="4" id="KW-0653">Protein transport</keyword>
<feature type="compositionally biased region" description="Basic residues" evidence="5">
    <location>
        <begin position="1"/>
        <end position="11"/>
    </location>
</feature>
<dbReference type="Proteomes" id="UP001418222">
    <property type="component" value="Unassembled WGS sequence"/>
</dbReference>
<comment type="caution">
    <text evidence="7">The sequence shown here is derived from an EMBL/GenBank/DDBJ whole genome shotgun (WGS) entry which is preliminary data.</text>
</comment>
<dbReference type="InterPro" id="IPR032403">
    <property type="entry name" value="Exo84_C"/>
</dbReference>
<dbReference type="PANTHER" id="PTHR21426:SF12">
    <property type="entry name" value="EXOCYST COMPLEX COMPONENT 8"/>
    <property type="match status" value="1"/>
</dbReference>
<dbReference type="GO" id="GO:0006887">
    <property type="term" value="P:exocytosis"/>
    <property type="evidence" value="ECO:0007669"/>
    <property type="project" value="UniProtKB-KW"/>
</dbReference>
<dbReference type="AlphaFoldDB" id="A0AAP0BZK2"/>
<evidence type="ECO:0000313" key="7">
    <source>
        <dbReference type="EMBL" id="KAK8954658.1"/>
    </source>
</evidence>
<dbReference type="GO" id="GO:0015031">
    <property type="term" value="P:protein transport"/>
    <property type="evidence" value="ECO:0007669"/>
    <property type="project" value="UniProtKB-KW"/>
</dbReference>
<evidence type="ECO:0000259" key="6">
    <source>
        <dbReference type="Pfam" id="PF16528"/>
    </source>
</evidence>
<proteinExistence type="inferred from homology"/>
<dbReference type="InterPro" id="IPR042560">
    <property type="entry name" value="Exo84_C_2"/>
</dbReference>